<comment type="caution">
    <text evidence="1">The sequence shown here is derived from an EMBL/GenBank/DDBJ whole genome shotgun (WGS) entry which is preliminary data.</text>
</comment>
<dbReference type="InterPro" id="IPR000944">
    <property type="entry name" value="Tscrpt_reg_Rrf2"/>
</dbReference>
<dbReference type="EMBL" id="AFVQ02000051">
    <property type="protein sequence ID" value="KLI03158.1"/>
    <property type="molecule type" value="Genomic_DNA"/>
</dbReference>
<dbReference type="GO" id="GO:0005829">
    <property type="term" value="C:cytosol"/>
    <property type="evidence" value="ECO:0007669"/>
    <property type="project" value="TreeGrafter"/>
</dbReference>
<sequence>MINTRVAVAIHIMALIASRPNDDLPSDDIAASVNTNPVVIRRMLGMLKRAGLIQTTAGKAGASLTRDPEKISLLDVFHAVEPNENLFAVHDNPNVRCPVGKGIRTVLDEAFGAAQHALENKLSSETLQDILHRLFDDE</sequence>
<dbReference type="RefSeq" id="WP_010026474.1">
    <property type="nucleotide sequence ID" value="NZ_AFVQ02000051.1"/>
</dbReference>
<dbReference type="PANTHER" id="PTHR33221:SF15">
    <property type="entry name" value="HTH-TYPE TRANSCRIPTIONAL REGULATOR YWGB-RELATED"/>
    <property type="match status" value="1"/>
</dbReference>
<keyword evidence="2" id="KW-1185">Reference proteome</keyword>
<dbReference type="SUPFAM" id="SSF46785">
    <property type="entry name" value="Winged helix' DNA-binding domain"/>
    <property type="match status" value="1"/>
</dbReference>
<gene>
    <name evidence="1" type="ORF">SINU_04135</name>
</gene>
<dbReference type="Proteomes" id="UP000035553">
    <property type="component" value="Unassembled WGS sequence"/>
</dbReference>
<evidence type="ECO:0000313" key="1">
    <source>
        <dbReference type="EMBL" id="KLI03158.1"/>
    </source>
</evidence>
<accession>A0A0U1QQW1</accession>
<dbReference type="AlphaFoldDB" id="A0A0U1QQW1"/>
<name>A0A0U1QQW1_9BACL</name>
<dbReference type="GO" id="GO:0003700">
    <property type="term" value="F:DNA-binding transcription factor activity"/>
    <property type="evidence" value="ECO:0007669"/>
    <property type="project" value="TreeGrafter"/>
</dbReference>
<dbReference type="FunFam" id="1.10.10.10:FF:000138">
    <property type="entry name" value="Rrf2 family transcriptional regulator"/>
    <property type="match status" value="1"/>
</dbReference>
<dbReference type="Gene3D" id="1.10.10.10">
    <property type="entry name" value="Winged helix-like DNA-binding domain superfamily/Winged helix DNA-binding domain"/>
    <property type="match status" value="1"/>
</dbReference>
<evidence type="ECO:0000313" key="2">
    <source>
        <dbReference type="Proteomes" id="UP000035553"/>
    </source>
</evidence>
<dbReference type="OrthoDB" id="213028at2"/>
<dbReference type="InterPro" id="IPR036390">
    <property type="entry name" value="WH_DNA-bd_sf"/>
</dbReference>
<dbReference type="STRING" id="1069536.SINU_04135"/>
<dbReference type="Pfam" id="PF02082">
    <property type="entry name" value="Rrf2"/>
    <property type="match status" value="1"/>
</dbReference>
<dbReference type="InterPro" id="IPR036388">
    <property type="entry name" value="WH-like_DNA-bd_sf"/>
</dbReference>
<proteinExistence type="predicted"/>
<organism evidence="1 2">
    <name type="scientific">Sporolactobacillus inulinus CASD</name>
    <dbReference type="NCBI Taxonomy" id="1069536"/>
    <lineage>
        <taxon>Bacteria</taxon>
        <taxon>Bacillati</taxon>
        <taxon>Bacillota</taxon>
        <taxon>Bacilli</taxon>
        <taxon>Bacillales</taxon>
        <taxon>Sporolactobacillaceae</taxon>
        <taxon>Sporolactobacillus</taxon>
    </lineage>
</organism>
<protein>
    <submittedName>
        <fullName evidence="1">Transcriptional regulator</fullName>
    </submittedName>
</protein>
<reference evidence="1 2" key="1">
    <citation type="journal article" date="2011" name="J. Bacteriol.">
        <title>Draft genome sequence of Sporolactobacillus inulinus strain CASD, an efficient D-lactic acid-producing bacterium with high-concentration lactate tolerance capability.</title>
        <authorList>
            <person name="Yu B."/>
            <person name="Su F."/>
            <person name="Wang L."/>
            <person name="Xu K."/>
            <person name="Zhao B."/>
            <person name="Xu P."/>
        </authorList>
    </citation>
    <scope>NUCLEOTIDE SEQUENCE [LARGE SCALE GENOMIC DNA]</scope>
    <source>
        <strain evidence="1 2">CASD</strain>
    </source>
</reference>
<dbReference type="PANTHER" id="PTHR33221">
    <property type="entry name" value="WINGED HELIX-TURN-HELIX TRANSCRIPTIONAL REGULATOR, RRF2 FAMILY"/>
    <property type="match status" value="1"/>
</dbReference>
<dbReference type="PROSITE" id="PS51197">
    <property type="entry name" value="HTH_RRF2_2"/>
    <property type="match status" value="1"/>
</dbReference>